<name>A0ACC0DHW8_9PEZI</name>
<evidence type="ECO:0000313" key="2">
    <source>
        <dbReference type="Proteomes" id="UP001497680"/>
    </source>
</evidence>
<dbReference type="Proteomes" id="UP001497680">
    <property type="component" value="Unassembled WGS sequence"/>
</dbReference>
<proteinExistence type="predicted"/>
<keyword evidence="2" id="KW-1185">Reference proteome</keyword>
<dbReference type="EMBL" id="MU394284">
    <property type="protein sequence ID" value="KAI6092183.1"/>
    <property type="molecule type" value="Genomic_DNA"/>
</dbReference>
<comment type="caution">
    <text evidence="1">The sequence shown here is derived from an EMBL/GenBank/DDBJ whole genome shotgun (WGS) entry which is preliminary data.</text>
</comment>
<organism evidence="1 2">
    <name type="scientific">Hypoxylon rubiginosum</name>
    <dbReference type="NCBI Taxonomy" id="110542"/>
    <lineage>
        <taxon>Eukaryota</taxon>
        <taxon>Fungi</taxon>
        <taxon>Dikarya</taxon>
        <taxon>Ascomycota</taxon>
        <taxon>Pezizomycotina</taxon>
        <taxon>Sordariomycetes</taxon>
        <taxon>Xylariomycetidae</taxon>
        <taxon>Xylariales</taxon>
        <taxon>Hypoxylaceae</taxon>
        <taxon>Hypoxylon</taxon>
    </lineage>
</organism>
<sequence length="2118" mass="231751">MNTAPNDVLLFAGQGSKHHLSDRNSFIKLEKHLGEKKHLLKAFLEKCQEAFRSEYDSLDREELAILGQDVQCFLEDPELFLLPPKPFQSNPVIQSIALYVRQILELITYGSCDSTPPRVVEVTGVCTGVIPAALAAAHSFYDSDDFLDSCAHGFRLVFWLGLRSAMFCRGMLGEQSMNSAWVLCTFGWPSSEVKAALSKFQSERESGLDYPIQVSAVFDDDVLSLSGPGPILEEFKSKSIPPSVQCRRAYVHGYYHGGSGMEEVVTEVLNDVKRREIDFPTWNTLRAHLRMTTTGDRTAKGVEYQTLLDTSLRSIFVDVCDWNGTRDKLFDEVVKSLGRDSKARSRILCLGPGSKALAQSSKGVPTHPRLTVVDDVSDLQQEDISDSIAIVGLSVNYPGAKGKEQFWDILEKGKNVVSEIPPWRFDVSRYDESSTSATRKFGNKYGNFLEDPFQFDAGFFNISPREAKSMDPQQRLILQAALEALEDSGYAPDSTPTFRKDSFGVYVGVATGDYVDNLRDNIDVYYSPGTLRAFLSGRISYAFGFHGPSLVVDTACSSSLVGLYQACQALRSGECTAALAGGVNVISSPDMYIGLSRAHFLNSTGQCKPFDAGADGYCRAEGCGMVVLKKLSDAIEEGDQIYGVIRGVGINQCGTAKSITHPDKETQAALFKQLLTSSHTDPDSISVVEAHGTGTQAGDYAEVSSLTTIFGTRTPENPLYLSSVKGHIGHAEAASGVAGLAKLLLMMQKQQIPPQASFKMLNPRLADNIQGKVIPTQLTEWKQSPNGLPRRALLNNFGAAGSNAALIIEEYRPKTSGQSETKKQGAKRTCHVLNLSAKSEQALESLKQSYISYIESHPDVRIEDLCYTANARRQDYAAYRLSVTGSDSSQLLASLREFKVQPSGPKSKRDKKTVFVFSGQGHAKKGMGAGVLATIPEFRNIVKKCDRILTQNGFPAVFPFLADSPDFNIVKDTKEDIIVTQSALFVLEYALAKMWIKWGLTPDIVLGHSIGEYAALAIAGTLDFKDALLLVAKRAELIGTKCVPGTSGMVSCRSTAETLTAILSQDNQFPGLSLACLNSQEDIVVAGPVESLARFVDYCTANGIKSRQLQVPYGFHSAAMDPIREDLKACVSSIEIRESAVLIGSSLQGKLLNASEKVDLSYFVNHTRDAVRFYSAIEDIERSFPEMEFDFVEIGPSPSTESMIKKTIKGAPYTFLPSLRPADKAWVTLASSLGSLFQRNCPVNWREVYDGSSAKFLPSVPTYPLKTSQYFVKFQEPQPEKREAVAHADEPAQLSFEFLGLIKQNPFQPQTSFNTDMASLSKYIKAHTVGGVPLCPASVLMELALEALSAARGTTGSGIHLLEDIAFDKPLVYAEHVEEQHGIQTVLDMKSNEEARFSCLSQEQLHVSGRITRKSVGDVVDIFTRKEAYVKRQRRTIHADPTAVFDSFSPKTIYEVIFPRVVAYSSPFLTLKQLAISESRLEGCGTFQLETSPLDGNFVCPPAFSDTLLHAAGFIANIYVPSDVACICASIERAMLPSAEDLGNGVMTIYCNLTDLGHSVIADSYVINSDEKVVAFVEGSCFKKIPLKAFHSRLSRLAGAPAPRPAALKLAPAPAQAKKIAAAPQPQPESLPESQIEDTIQSIIQDACGVSIAAAGNATLAELGIDSLMLIEIAQSIRSRLPQLEIDEASVERCTTLQELVATVSKASGEGGFPKTSTPDLIQENSPQTSTTVSFSATPATNDLEASSPVETLLLETCGIQVVDGMKDLPLSSLGVDSLLSIELTEELQGRFGLTIDDSKENISDLTFRRLEALFAEKFGTPTSSLTSSSSQSFIDVTFSDSDSAPEPAPEDNFYKVIQRQTQGAPKRGVYLFHDGSGHCSMYSHISGIDRDLTGVYSADPLSATPKAKRLEDLAELYIKRTNLMSEQEVILGGWSFGGVLAFEISRQLRRLGRVVRGVVLIDSPPPVDHQGLPQEIISYVVEKKQQASGPRIVSEALKQARTKVDLNFQHHAMLLQNYHPEPRIGDDVPCVMLKCSQVMDTETLCNVAYPWLSDENFRTKSIEVWERLVGRQIPVLEVACNHFEVFDSEYVSKLLQFPSLHALFLTIHDRLGRCLKS</sequence>
<accession>A0ACC0DHW8</accession>
<reference evidence="1 2" key="1">
    <citation type="journal article" date="2022" name="New Phytol.">
        <title>Ecological generalism drives hyperdiversity of secondary metabolite gene clusters in xylarialean endophytes.</title>
        <authorList>
            <person name="Franco M.E.E."/>
            <person name="Wisecaver J.H."/>
            <person name="Arnold A.E."/>
            <person name="Ju Y.M."/>
            <person name="Slot J.C."/>
            <person name="Ahrendt S."/>
            <person name="Moore L.P."/>
            <person name="Eastman K.E."/>
            <person name="Scott K."/>
            <person name="Konkel Z."/>
            <person name="Mondo S.J."/>
            <person name="Kuo A."/>
            <person name="Hayes R.D."/>
            <person name="Haridas S."/>
            <person name="Andreopoulos B."/>
            <person name="Riley R."/>
            <person name="LaButti K."/>
            <person name="Pangilinan J."/>
            <person name="Lipzen A."/>
            <person name="Amirebrahimi M."/>
            <person name="Yan J."/>
            <person name="Adam C."/>
            <person name="Keymanesh K."/>
            <person name="Ng V."/>
            <person name="Louie K."/>
            <person name="Northen T."/>
            <person name="Drula E."/>
            <person name="Henrissat B."/>
            <person name="Hsieh H.M."/>
            <person name="Youens-Clark K."/>
            <person name="Lutzoni F."/>
            <person name="Miadlikowska J."/>
            <person name="Eastwood D.C."/>
            <person name="Hamelin R.C."/>
            <person name="Grigoriev I.V."/>
            <person name="U'Ren J.M."/>
        </authorList>
    </citation>
    <scope>NUCLEOTIDE SEQUENCE [LARGE SCALE GENOMIC DNA]</scope>
    <source>
        <strain evidence="1 2">ER1909</strain>
    </source>
</reference>
<protein>
    <submittedName>
        <fullName evidence="1">Uncharacterized protein</fullName>
    </submittedName>
</protein>
<evidence type="ECO:0000313" key="1">
    <source>
        <dbReference type="EMBL" id="KAI6092183.1"/>
    </source>
</evidence>
<gene>
    <name evidence="1" type="ORF">F4821DRAFT_267170</name>
</gene>